<feature type="compositionally biased region" description="Low complexity" evidence="1">
    <location>
        <begin position="393"/>
        <end position="411"/>
    </location>
</feature>
<evidence type="ECO:0000259" key="2">
    <source>
        <dbReference type="Pfam" id="PF02826"/>
    </source>
</evidence>
<organism evidence="3">
    <name type="scientific">Pyramimonas obovata</name>
    <dbReference type="NCBI Taxonomy" id="1411642"/>
    <lineage>
        <taxon>Eukaryota</taxon>
        <taxon>Viridiplantae</taxon>
        <taxon>Chlorophyta</taxon>
        <taxon>Pyramimonadophyceae</taxon>
        <taxon>Pyramimonadales</taxon>
        <taxon>Pyramimonadaceae</taxon>
        <taxon>Pyramimonas</taxon>
        <taxon>Pyramimonas incertae sedis</taxon>
    </lineage>
</organism>
<accession>A0A7S0N2R1</accession>
<dbReference type="PANTHER" id="PTHR43254:SF3">
    <property type="entry name" value="C-TERMINAL BINDING PROTEIN AN"/>
    <property type="match status" value="1"/>
</dbReference>
<dbReference type="GO" id="GO:0051287">
    <property type="term" value="F:NAD binding"/>
    <property type="evidence" value="ECO:0007669"/>
    <property type="project" value="InterPro"/>
</dbReference>
<protein>
    <recommendedName>
        <fullName evidence="2">D-isomer specific 2-hydroxyacid dehydrogenase NAD-binding domain-containing protein</fullName>
    </recommendedName>
</protein>
<dbReference type="Gene3D" id="3.40.50.720">
    <property type="entry name" value="NAD(P)-binding Rossmann-like Domain"/>
    <property type="match status" value="2"/>
</dbReference>
<feature type="domain" description="D-isomer specific 2-hydroxyacid dehydrogenase NAD-binding" evidence="2">
    <location>
        <begin position="118"/>
        <end position="304"/>
    </location>
</feature>
<dbReference type="InterPro" id="IPR045015">
    <property type="entry name" value="AN-like"/>
</dbReference>
<proteinExistence type="predicted"/>
<dbReference type="Pfam" id="PF02826">
    <property type="entry name" value="2-Hacid_dh_C"/>
    <property type="match status" value="1"/>
</dbReference>
<sequence length="635" mass="67316">MKDNKTRSTKDLPLVLAVNCLQECTIERSKLDGVARVEYITGHSKSHQSLIKQASVIIVLSLNDLGSSAQSLVSSAELVVCIGSGNPQLEAAIAEELRIQRLVHVNVQLVDEAADTTLALILALLRRTHVLANCCLRGIWAPNPTLLRGARRCNGLTLGLLGLDNVALAVAQRAIGFGFQMTFYDPLKERDREEAAEWAAAADLAGLIPARSVEELVTTCDVVSIHCSPCEETMGILDRKAISLFKPGAILVNTSSGELVDEDALRHALLKGSMGGAALDAVDSPAWFEAWVRDISNLIMTPRCACYSDQAFAEQRSRSATVVHRFLTEGLIHTAGQDAQPSPRGGGSTSAAKGIAASPKASPMPALRPPGAEAGAPGTRGEDLAAPAKDRPAPSSAEGEGPGGEEAAAPATPEVSGGAPSIPNREDSEAAPMAALAASKKSMDLEGASDTSSEAYHPLEFHARAAQRHQLGAVVAQPEQLLEGMVVALVAAEPLPMLQGEDAAPSGAAKTEGVEENAQGHYYGLRMDAVRKVCRLAAMPGLSKADPAVQLIVIRRKNTVGFRAGLAEGKVLQLTKAREMLFTNHNFGSWESWHMVMDGDVFVLSNKKWKDFKWKVKMEVVGEVVGGVVRLKGQA</sequence>
<dbReference type="AlphaFoldDB" id="A0A7S0N2R1"/>
<dbReference type="InterPro" id="IPR036291">
    <property type="entry name" value="NAD(P)-bd_dom_sf"/>
</dbReference>
<feature type="compositionally biased region" description="Low complexity" evidence="1">
    <location>
        <begin position="430"/>
        <end position="440"/>
    </location>
</feature>
<evidence type="ECO:0000313" key="3">
    <source>
        <dbReference type="EMBL" id="CAD8658473.1"/>
    </source>
</evidence>
<name>A0A7S0N2R1_9CHLO</name>
<feature type="region of interest" description="Disordered" evidence="1">
    <location>
        <begin position="334"/>
        <end position="442"/>
    </location>
</feature>
<dbReference type="PANTHER" id="PTHR43254">
    <property type="entry name" value="C-TERMINAL BINDING PROTEIN AN-RELATED"/>
    <property type="match status" value="1"/>
</dbReference>
<gene>
    <name evidence="3" type="ORF">POBO1169_LOCUS5414</name>
</gene>
<dbReference type="GO" id="GO:0000226">
    <property type="term" value="P:microtubule cytoskeleton organization"/>
    <property type="evidence" value="ECO:0007669"/>
    <property type="project" value="InterPro"/>
</dbReference>
<dbReference type="EMBL" id="HBFA01010345">
    <property type="protein sequence ID" value="CAD8658473.1"/>
    <property type="molecule type" value="Transcribed_RNA"/>
</dbReference>
<dbReference type="SUPFAM" id="SSF51735">
    <property type="entry name" value="NAD(P)-binding Rossmann-fold domains"/>
    <property type="match status" value="1"/>
</dbReference>
<feature type="compositionally biased region" description="Basic and acidic residues" evidence="1">
    <location>
        <begin position="380"/>
        <end position="392"/>
    </location>
</feature>
<dbReference type="InterPro" id="IPR006140">
    <property type="entry name" value="D-isomer_DH_NAD-bd"/>
</dbReference>
<reference evidence="3" key="1">
    <citation type="submission" date="2021-01" db="EMBL/GenBank/DDBJ databases">
        <authorList>
            <person name="Corre E."/>
            <person name="Pelletier E."/>
            <person name="Niang G."/>
            <person name="Scheremetjew M."/>
            <person name="Finn R."/>
            <person name="Kale V."/>
            <person name="Holt S."/>
            <person name="Cochrane G."/>
            <person name="Meng A."/>
            <person name="Brown T."/>
            <person name="Cohen L."/>
        </authorList>
    </citation>
    <scope>NUCLEOTIDE SEQUENCE</scope>
    <source>
        <strain evidence="3">CCMP722</strain>
    </source>
</reference>
<evidence type="ECO:0000256" key="1">
    <source>
        <dbReference type="SAM" id="MobiDB-lite"/>
    </source>
</evidence>